<dbReference type="Proteomes" id="UP000062833">
    <property type="component" value="Chromosome"/>
</dbReference>
<keyword evidence="1" id="KW-0812">Transmembrane</keyword>
<evidence type="ECO:0000256" key="1">
    <source>
        <dbReference type="SAM" id="Phobius"/>
    </source>
</evidence>
<accession>A0A0M4QZT7</accession>
<dbReference type="KEGG" id="aaq:AOC05_13395"/>
<feature type="transmembrane region" description="Helical" evidence="1">
    <location>
        <begin position="90"/>
        <end position="111"/>
    </location>
</feature>
<organism evidence="2 3">
    <name type="scientific">Arthrobacter alpinus</name>
    <dbReference type="NCBI Taxonomy" id="656366"/>
    <lineage>
        <taxon>Bacteria</taxon>
        <taxon>Bacillati</taxon>
        <taxon>Actinomycetota</taxon>
        <taxon>Actinomycetes</taxon>
        <taxon>Micrococcales</taxon>
        <taxon>Micrococcaceae</taxon>
        <taxon>Arthrobacter</taxon>
    </lineage>
</organism>
<evidence type="ECO:0000313" key="3">
    <source>
        <dbReference type="Proteomes" id="UP000062833"/>
    </source>
</evidence>
<proteinExistence type="predicted"/>
<keyword evidence="1" id="KW-1133">Transmembrane helix</keyword>
<dbReference type="EMBL" id="CP012677">
    <property type="protein sequence ID" value="ALE93077.1"/>
    <property type="molecule type" value="Genomic_DNA"/>
</dbReference>
<protein>
    <submittedName>
        <fullName evidence="2">Uncharacterized protein</fullName>
    </submittedName>
</protein>
<gene>
    <name evidence="2" type="ORF">AOC05_13395</name>
</gene>
<name>A0A0M4QZT7_9MICC</name>
<dbReference type="PATRIC" id="fig|656366.3.peg.2888"/>
<dbReference type="AlphaFoldDB" id="A0A0M4QZT7"/>
<sequence>MLVGLAGWIALYAVALFPEQANYAGAAYDGSPRRTPWTHVVMACGPQLLVLALIMLAVLVAVPRLWQEGPAEEDHPGPAQATGKPSVRRGAWFGAGAVAAGLLALFAAALFPPVETARTRALESLEGYVPPWSELMQYVASPLLLAGWGSWLRPPSTAPWISYTTAQVPARR</sequence>
<dbReference type="RefSeq" id="WP_062007661.1">
    <property type="nucleotide sequence ID" value="NZ_CP012677.1"/>
</dbReference>
<reference evidence="3" key="1">
    <citation type="submission" date="2015-09" db="EMBL/GenBank/DDBJ databases">
        <title>Complete genome of Arthrobacter alpinus strain R3.8.</title>
        <authorList>
            <person name="See-Too W.S."/>
            <person name="Chan K.G."/>
        </authorList>
    </citation>
    <scope>NUCLEOTIDE SEQUENCE [LARGE SCALE GENOMIC DNA]</scope>
    <source>
        <strain evidence="3">R3.8</strain>
    </source>
</reference>
<feature type="transmembrane region" description="Helical" evidence="1">
    <location>
        <begin position="36"/>
        <end position="62"/>
    </location>
</feature>
<evidence type="ECO:0000313" key="2">
    <source>
        <dbReference type="EMBL" id="ALE93077.1"/>
    </source>
</evidence>
<keyword evidence="1" id="KW-0472">Membrane</keyword>
<keyword evidence="3" id="KW-1185">Reference proteome</keyword>